<accession>A0A0S4TW59</accession>
<evidence type="ECO:0000256" key="14">
    <source>
        <dbReference type="PIRSR" id="PIRSR001365-1"/>
    </source>
</evidence>
<dbReference type="GO" id="GO:0009089">
    <property type="term" value="P:lysine biosynthetic process via diaminopimelate"/>
    <property type="evidence" value="ECO:0007669"/>
    <property type="project" value="UniProtKB-UniRule"/>
</dbReference>
<dbReference type="EC" id="4.3.3.7" evidence="4 12"/>
<feature type="site" description="Part of a proton relay during catalysis" evidence="12">
    <location>
        <position position="63"/>
    </location>
</feature>
<dbReference type="InterPro" id="IPR005263">
    <property type="entry name" value="DapA"/>
</dbReference>
<dbReference type="Pfam" id="PF00701">
    <property type="entry name" value="DHDPS"/>
    <property type="match status" value="1"/>
</dbReference>
<comment type="pathway">
    <text evidence="2 12">Amino-acid biosynthesis; L-lysine biosynthesis via DAP pathway; (S)-tetrahydrodipicolinate from L-aspartate: step 3/4.</text>
</comment>
<name>A0A0S4TW59_RALSL</name>
<evidence type="ECO:0000256" key="9">
    <source>
        <dbReference type="ARBA" id="ARBA00023239"/>
    </source>
</evidence>
<evidence type="ECO:0000256" key="11">
    <source>
        <dbReference type="ARBA" id="ARBA00047836"/>
    </source>
</evidence>
<feature type="active site" description="Schiff-base intermediate with substrate" evidence="12 14">
    <location>
        <position position="179"/>
    </location>
</feature>
<comment type="function">
    <text evidence="1 12">Catalyzes the condensation of (S)-aspartate-beta-semialdehyde [(S)-ASA] and pyruvate to 4-hydroxy-tetrahydrodipicolinate (HTPA).</text>
</comment>
<dbReference type="SUPFAM" id="SSF51569">
    <property type="entry name" value="Aldolase"/>
    <property type="match status" value="1"/>
</dbReference>
<feature type="active site" description="Proton donor/acceptor" evidence="12 14">
    <location>
        <position position="151"/>
    </location>
</feature>
<dbReference type="PRINTS" id="PR00146">
    <property type="entry name" value="DHPICSNTHASE"/>
</dbReference>
<evidence type="ECO:0000256" key="13">
    <source>
        <dbReference type="PIRNR" id="PIRNR001365"/>
    </source>
</evidence>
<comment type="subunit">
    <text evidence="12">Homotetramer; dimer of dimers.</text>
</comment>
<dbReference type="PATRIC" id="fig|305.106.peg.1016"/>
<evidence type="ECO:0000256" key="5">
    <source>
        <dbReference type="ARBA" id="ARBA00022490"/>
    </source>
</evidence>
<comment type="subcellular location">
    <subcellularLocation>
        <location evidence="12">Cytoplasm</location>
    </subcellularLocation>
</comment>
<evidence type="ECO:0000256" key="6">
    <source>
        <dbReference type="ARBA" id="ARBA00022605"/>
    </source>
</evidence>
<keyword evidence="9 12" id="KW-0456">Lyase</keyword>
<evidence type="ECO:0000256" key="1">
    <source>
        <dbReference type="ARBA" id="ARBA00003294"/>
    </source>
</evidence>
<evidence type="ECO:0000256" key="10">
    <source>
        <dbReference type="ARBA" id="ARBA00023270"/>
    </source>
</evidence>
<gene>
    <name evidence="12 16" type="primary">dapA</name>
    <name evidence="16" type="ORF">RUN39_v1_750051</name>
</gene>
<sequence length="304" mass="31863">MLEYPSATPPAPSRVRPSYAGIWVPIVTPFLDDAARSVDYGALYALVSRYRTEGIAGFVACGSTGEAAALTDQEQADVLDTVRAAADGLPVVMGLSGSALAPVRERMLRLAGHHPAAFLVSPPSYVRPSQAGLLAYFAVLADASPVPLLLYDIPYRTGVTLATETLLTLAGHPGIHGIKDCGGDADKTQRLIADGRLQVLAGEDAQVFGTLCLGGVGAIIASAHVRTAVFVEMARAIREQRLDDARRLHHALAPVIRLLFAATNPGPLKAWLAAQGLVRNVLRAPMTVAPEALQAALAEAVALV</sequence>
<evidence type="ECO:0000256" key="4">
    <source>
        <dbReference type="ARBA" id="ARBA00012086"/>
    </source>
</evidence>
<evidence type="ECO:0000256" key="7">
    <source>
        <dbReference type="ARBA" id="ARBA00022915"/>
    </source>
</evidence>
<dbReference type="InterPro" id="IPR013785">
    <property type="entry name" value="Aldolase_TIM"/>
</dbReference>
<dbReference type="GO" id="GO:0005737">
    <property type="term" value="C:cytoplasm"/>
    <property type="evidence" value="ECO:0007669"/>
    <property type="project" value="UniProtKB-SubCell"/>
</dbReference>
<evidence type="ECO:0000256" key="15">
    <source>
        <dbReference type="PIRSR" id="PIRSR001365-2"/>
    </source>
</evidence>
<dbReference type="UniPathway" id="UPA00034">
    <property type="reaction ID" value="UER00017"/>
</dbReference>
<evidence type="ECO:0000256" key="2">
    <source>
        <dbReference type="ARBA" id="ARBA00005120"/>
    </source>
</evidence>
<comment type="catalytic activity">
    <reaction evidence="11 12">
        <text>L-aspartate 4-semialdehyde + pyruvate = (2S,4S)-4-hydroxy-2,3,4,5-tetrahydrodipicolinate + H2O + H(+)</text>
        <dbReference type="Rhea" id="RHEA:34171"/>
        <dbReference type="ChEBI" id="CHEBI:15361"/>
        <dbReference type="ChEBI" id="CHEBI:15377"/>
        <dbReference type="ChEBI" id="CHEBI:15378"/>
        <dbReference type="ChEBI" id="CHEBI:67139"/>
        <dbReference type="ChEBI" id="CHEBI:537519"/>
        <dbReference type="EC" id="4.3.3.7"/>
    </reaction>
</comment>
<dbReference type="EMBL" id="LN899819">
    <property type="protein sequence ID" value="CUV14266.1"/>
    <property type="molecule type" value="Genomic_DNA"/>
</dbReference>
<dbReference type="PROSITE" id="PS00666">
    <property type="entry name" value="DHDPS_2"/>
    <property type="match status" value="1"/>
</dbReference>
<organism evidence="16">
    <name type="scientific">Ralstonia solanacearum</name>
    <name type="common">Pseudomonas solanacearum</name>
    <dbReference type="NCBI Taxonomy" id="305"/>
    <lineage>
        <taxon>Bacteria</taxon>
        <taxon>Pseudomonadati</taxon>
        <taxon>Pseudomonadota</taxon>
        <taxon>Betaproteobacteria</taxon>
        <taxon>Burkholderiales</taxon>
        <taxon>Burkholderiaceae</taxon>
        <taxon>Ralstonia</taxon>
        <taxon>Ralstonia solanacearum species complex</taxon>
    </lineage>
</organism>
<dbReference type="SMART" id="SM01130">
    <property type="entry name" value="DHDPS"/>
    <property type="match status" value="1"/>
</dbReference>
<feature type="binding site" evidence="12 15">
    <location>
        <position position="64"/>
    </location>
    <ligand>
        <name>pyruvate</name>
        <dbReference type="ChEBI" id="CHEBI:15361"/>
    </ligand>
</feature>
<reference evidence="16" key="1">
    <citation type="submission" date="2015-10" db="EMBL/GenBank/DDBJ databases">
        <authorList>
            <person name="Gilbert D.G."/>
        </authorList>
    </citation>
    <scope>NUCLEOTIDE SEQUENCE</scope>
    <source>
        <strain evidence="16">Phyl III-seqv23</strain>
    </source>
</reference>
<dbReference type="PIRSF" id="PIRSF001365">
    <property type="entry name" value="DHDPS"/>
    <property type="match status" value="1"/>
</dbReference>
<protein>
    <recommendedName>
        <fullName evidence="4 12">4-hydroxy-tetrahydrodipicolinate synthase</fullName>
        <shortName evidence="12">HTPA synthase</shortName>
        <ecNumber evidence="4 12">4.3.3.7</ecNumber>
    </recommendedName>
</protein>
<dbReference type="GO" id="GO:0008840">
    <property type="term" value="F:4-hydroxy-tetrahydrodipicolinate synthase activity"/>
    <property type="evidence" value="ECO:0007669"/>
    <property type="project" value="UniProtKB-UniRule"/>
</dbReference>
<dbReference type="GO" id="GO:0019877">
    <property type="term" value="P:diaminopimelate biosynthetic process"/>
    <property type="evidence" value="ECO:0007669"/>
    <property type="project" value="UniProtKB-UniRule"/>
</dbReference>
<dbReference type="Gene3D" id="3.20.20.70">
    <property type="entry name" value="Aldolase class I"/>
    <property type="match status" value="1"/>
</dbReference>
<keyword evidence="10 12" id="KW-0704">Schiff base</keyword>
<dbReference type="AlphaFoldDB" id="A0A0S4TW59"/>
<dbReference type="PANTHER" id="PTHR12128:SF66">
    <property type="entry name" value="4-HYDROXY-2-OXOGLUTARATE ALDOLASE, MITOCHONDRIAL"/>
    <property type="match status" value="1"/>
</dbReference>
<keyword evidence="5 12" id="KW-0963">Cytoplasm</keyword>
<comment type="similarity">
    <text evidence="3 12 13">Belongs to the DapA family.</text>
</comment>
<dbReference type="PANTHER" id="PTHR12128">
    <property type="entry name" value="DIHYDRODIPICOLINATE SYNTHASE"/>
    <property type="match status" value="1"/>
</dbReference>
<dbReference type="HAMAP" id="MF_00418">
    <property type="entry name" value="DapA"/>
    <property type="match status" value="1"/>
</dbReference>
<evidence type="ECO:0000256" key="8">
    <source>
        <dbReference type="ARBA" id="ARBA00023154"/>
    </source>
</evidence>
<evidence type="ECO:0000256" key="3">
    <source>
        <dbReference type="ARBA" id="ARBA00007592"/>
    </source>
</evidence>
<feature type="site" description="Part of a proton relay during catalysis" evidence="12">
    <location>
        <position position="125"/>
    </location>
</feature>
<keyword evidence="7 12" id="KW-0220">Diaminopimelate biosynthesis</keyword>
<dbReference type="InterPro" id="IPR002220">
    <property type="entry name" value="DapA-like"/>
</dbReference>
<evidence type="ECO:0000256" key="12">
    <source>
        <dbReference type="HAMAP-Rule" id="MF_00418"/>
    </source>
</evidence>
<comment type="caution">
    <text evidence="12">Was originally thought to be a dihydrodipicolinate synthase (DHDPS), catalyzing the condensation of (S)-aspartate-beta-semialdehyde [(S)-ASA] and pyruvate to dihydrodipicolinate (DHDP). However, it was shown in E.coli that the product of the enzymatic reaction is not dihydrodipicolinate but in fact (4S)-4-hydroxy-2,3,4,5-tetrahydro-(2S)-dipicolinic acid (HTPA), and that the consecutive dehydration reaction leading to DHDP is not spontaneous but catalyzed by DapB.</text>
</comment>
<keyword evidence="8 12" id="KW-0457">Lysine biosynthesis</keyword>
<feature type="binding site" evidence="12 15">
    <location>
        <position position="219"/>
    </location>
    <ligand>
        <name>pyruvate</name>
        <dbReference type="ChEBI" id="CHEBI:15361"/>
    </ligand>
</feature>
<dbReference type="CDD" id="cd00950">
    <property type="entry name" value="DHDPS"/>
    <property type="match status" value="1"/>
</dbReference>
<proteinExistence type="inferred from homology"/>
<keyword evidence="6 12" id="KW-0028">Amino-acid biosynthesis</keyword>
<dbReference type="InterPro" id="IPR020625">
    <property type="entry name" value="Schiff_base-form_aldolases_AS"/>
</dbReference>
<evidence type="ECO:0000313" key="16">
    <source>
        <dbReference type="EMBL" id="CUV14266.1"/>
    </source>
</evidence>